<comment type="caution">
    <text evidence="2">The sequence shown here is derived from an EMBL/GenBank/DDBJ whole genome shotgun (WGS) entry which is preliminary data.</text>
</comment>
<accession>A0A559IVW3</accession>
<protein>
    <recommendedName>
        <fullName evidence="1">Cohesin domain-containing protein</fullName>
    </recommendedName>
</protein>
<dbReference type="OrthoDB" id="1738626at2"/>
<dbReference type="EMBL" id="VNJK01000001">
    <property type="protein sequence ID" value="TVX91754.1"/>
    <property type="molecule type" value="Genomic_DNA"/>
</dbReference>
<evidence type="ECO:0000313" key="2">
    <source>
        <dbReference type="EMBL" id="TVX91754.1"/>
    </source>
</evidence>
<dbReference type="Proteomes" id="UP000318102">
    <property type="component" value="Unassembled WGS sequence"/>
</dbReference>
<dbReference type="InterPro" id="IPR002102">
    <property type="entry name" value="Cohesin_dom"/>
</dbReference>
<gene>
    <name evidence="2" type="ORF">FPZ44_00980</name>
</gene>
<reference evidence="2 3" key="1">
    <citation type="submission" date="2019-07" db="EMBL/GenBank/DDBJ databases">
        <authorList>
            <person name="Kim J."/>
        </authorList>
    </citation>
    <scope>NUCLEOTIDE SEQUENCE [LARGE SCALE GENOMIC DNA]</scope>
    <source>
        <strain evidence="2 3">N4</strain>
    </source>
</reference>
<dbReference type="Gene3D" id="2.60.40.680">
    <property type="match status" value="1"/>
</dbReference>
<dbReference type="Gene3D" id="2.60.120.260">
    <property type="entry name" value="Galactose-binding domain-like"/>
    <property type="match status" value="1"/>
</dbReference>
<dbReference type="GO" id="GO:0000272">
    <property type="term" value="P:polysaccharide catabolic process"/>
    <property type="evidence" value="ECO:0007669"/>
    <property type="project" value="InterPro"/>
</dbReference>
<organism evidence="2 3">
    <name type="scientific">Paenibacillus agilis</name>
    <dbReference type="NCBI Taxonomy" id="3020863"/>
    <lineage>
        <taxon>Bacteria</taxon>
        <taxon>Bacillati</taxon>
        <taxon>Bacillota</taxon>
        <taxon>Bacilli</taxon>
        <taxon>Bacillales</taxon>
        <taxon>Paenibacillaceae</taxon>
        <taxon>Paenibacillus</taxon>
    </lineage>
</organism>
<dbReference type="GO" id="GO:0030246">
    <property type="term" value="F:carbohydrate binding"/>
    <property type="evidence" value="ECO:0007669"/>
    <property type="project" value="InterPro"/>
</dbReference>
<name>A0A559IVW3_9BACL</name>
<sequence>MEVHMRKKFMPSFILALVFSLVFSIMPTFGAAKVGTDMWNPEQGWKRYSNTSPELSYSPFSWNYSPQYSMHYHSYPSSSVKFNIVGTSFRVISKDMFSSLADDISVIIDGKHYGKMNLQVIDLDGPYTNSSTPRLAHEVTGLSSGEHSVELIHNSSYGKNFVLAAIDVPQQGSLKPYNPNISTPKLSVTSVTYSVYLNETFDVQLRLDNVNNIYAEDFSIEYDKSRFQFVNATADSKLTIVHQENTDTLRFITASKGRYNGINGSSVLVNLKFKAIGVGSGKVDAIKARIADNGKTETTLAPENIGERSIQVLPSTEYSLKHLGEVAFFYKEDKTNLSNSLRSILGDRGPVEEVDLIHIAKTVLANPQYK</sequence>
<dbReference type="InterPro" id="IPR008965">
    <property type="entry name" value="CBM2/CBM3_carb-bd_dom_sf"/>
</dbReference>
<evidence type="ECO:0000259" key="1">
    <source>
        <dbReference type="Pfam" id="PF00963"/>
    </source>
</evidence>
<keyword evidence="3" id="KW-1185">Reference proteome</keyword>
<dbReference type="SUPFAM" id="SSF49384">
    <property type="entry name" value="Carbohydrate-binding domain"/>
    <property type="match status" value="1"/>
</dbReference>
<dbReference type="CDD" id="cd08547">
    <property type="entry name" value="Type_II_cohesin"/>
    <property type="match status" value="1"/>
</dbReference>
<dbReference type="Pfam" id="PF00963">
    <property type="entry name" value="Cohesin"/>
    <property type="match status" value="1"/>
</dbReference>
<evidence type="ECO:0000313" key="3">
    <source>
        <dbReference type="Proteomes" id="UP000318102"/>
    </source>
</evidence>
<proteinExistence type="predicted"/>
<dbReference type="AlphaFoldDB" id="A0A559IVW3"/>
<feature type="domain" description="Cohesin" evidence="1">
    <location>
        <begin position="186"/>
        <end position="287"/>
    </location>
</feature>